<dbReference type="SMART" id="SM01037">
    <property type="entry name" value="Bet_v_1"/>
    <property type="match status" value="1"/>
</dbReference>
<dbReference type="Gene3D" id="3.30.530.20">
    <property type="match status" value="1"/>
</dbReference>
<dbReference type="InterPro" id="IPR000916">
    <property type="entry name" value="Bet_v_I/MLP"/>
</dbReference>
<dbReference type="EMBL" id="NBSK02000005">
    <property type="protein sequence ID" value="KAJ0204019.1"/>
    <property type="molecule type" value="Genomic_DNA"/>
</dbReference>
<evidence type="ECO:0000313" key="2">
    <source>
        <dbReference type="EMBL" id="KAJ0204019.1"/>
    </source>
</evidence>
<dbReference type="PANTHER" id="PTHR31907">
    <property type="entry name" value="MLP-LIKE PROTEIN 423"/>
    <property type="match status" value="1"/>
</dbReference>
<gene>
    <name evidence="2" type="ORF">LSAT_V11C500288180</name>
</gene>
<dbReference type="InterPro" id="IPR023393">
    <property type="entry name" value="START-like_dom_sf"/>
</dbReference>
<dbReference type="GO" id="GO:0006952">
    <property type="term" value="P:defense response"/>
    <property type="evidence" value="ECO:0007669"/>
    <property type="project" value="InterPro"/>
</dbReference>
<protein>
    <recommendedName>
        <fullName evidence="1">Bet v I/Major latex protein domain-containing protein</fullName>
    </recommendedName>
</protein>
<dbReference type="Pfam" id="PF00407">
    <property type="entry name" value="Bet_v_1"/>
    <property type="match status" value="1"/>
</dbReference>
<proteinExistence type="predicted"/>
<dbReference type="AlphaFoldDB" id="A0A9R1XB53"/>
<sequence>MDLYGKLIGHVEVIMGISATSLGSNPNKITVISSDKVHGCDFYDGEREVVGSIISWLYTHEGKKKTSKQINEAANDIQDLYNHTKCLTKKVIVFTVIGGDLVDEIYMTFTIILNVATWAFEFEKPDISVPYPTSMMDYLCDLVKDLDTYSNTK</sequence>
<name>A0A9R1XB53_LACSA</name>
<accession>A0A9R1XB53</accession>
<dbReference type="InterPro" id="IPR051761">
    <property type="entry name" value="MLP-like_ligand-binding"/>
</dbReference>
<reference evidence="2 3" key="1">
    <citation type="journal article" date="2017" name="Nat. Commun.">
        <title>Genome assembly with in vitro proximity ligation data and whole-genome triplication in lettuce.</title>
        <authorList>
            <person name="Reyes-Chin-Wo S."/>
            <person name="Wang Z."/>
            <person name="Yang X."/>
            <person name="Kozik A."/>
            <person name="Arikit S."/>
            <person name="Song C."/>
            <person name="Xia L."/>
            <person name="Froenicke L."/>
            <person name="Lavelle D.O."/>
            <person name="Truco M.J."/>
            <person name="Xia R."/>
            <person name="Zhu S."/>
            <person name="Xu C."/>
            <person name="Xu H."/>
            <person name="Xu X."/>
            <person name="Cox K."/>
            <person name="Korf I."/>
            <person name="Meyers B.C."/>
            <person name="Michelmore R.W."/>
        </authorList>
    </citation>
    <scope>NUCLEOTIDE SEQUENCE [LARGE SCALE GENOMIC DNA]</scope>
    <source>
        <strain evidence="3">cv. Salinas</strain>
        <tissue evidence="2">Seedlings</tissue>
    </source>
</reference>
<evidence type="ECO:0000259" key="1">
    <source>
        <dbReference type="SMART" id="SM01037"/>
    </source>
</evidence>
<comment type="caution">
    <text evidence="2">The sequence shown here is derived from an EMBL/GenBank/DDBJ whole genome shotgun (WGS) entry which is preliminary data.</text>
</comment>
<keyword evidence="3" id="KW-1185">Reference proteome</keyword>
<organism evidence="2 3">
    <name type="scientific">Lactuca sativa</name>
    <name type="common">Garden lettuce</name>
    <dbReference type="NCBI Taxonomy" id="4236"/>
    <lineage>
        <taxon>Eukaryota</taxon>
        <taxon>Viridiplantae</taxon>
        <taxon>Streptophyta</taxon>
        <taxon>Embryophyta</taxon>
        <taxon>Tracheophyta</taxon>
        <taxon>Spermatophyta</taxon>
        <taxon>Magnoliopsida</taxon>
        <taxon>eudicotyledons</taxon>
        <taxon>Gunneridae</taxon>
        <taxon>Pentapetalae</taxon>
        <taxon>asterids</taxon>
        <taxon>campanulids</taxon>
        <taxon>Asterales</taxon>
        <taxon>Asteraceae</taxon>
        <taxon>Cichorioideae</taxon>
        <taxon>Cichorieae</taxon>
        <taxon>Lactucinae</taxon>
        <taxon>Lactuca</taxon>
    </lineage>
</organism>
<dbReference type="Proteomes" id="UP000235145">
    <property type="component" value="Unassembled WGS sequence"/>
</dbReference>
<evidence type="ECO:0000313" key="3">
    <source>
        <dbReference type="Proteomes" id="UP000235145"/>
    </source>
</evidence>
<dbReference type="SUPFAM" id="SSF55961">
    <property type="entry name" value="Bet v1-like"/>
    <property type="match status" value="1"/>
</dbReference>
<feature type="domain" description="Bet v I/Major latex protein" evidence="1">
    <location>
        <begin position="2"/>
        <end position="153"/>
    </location>
</feature>